<dbReference type="Proteomes" id="UP001165641">
    <property type="component" value="Unassembled WGS sequence"/>
</dbReference>
<sequence>MRIFKILNKYATRCAFAVALPLFGSVAAMPLASLAEPAHGIAMYGEPALPAGFSNLPYANPEAPKGGTIRLAEPGGFDSLKPWVLKGNSAWGVGVHVVESLMMRSIDEPFTLYGLLAESVETAPDRSWVEFTLRPEARFSDGSPVTIEDVMWSYKTLGTVGHPRYLGAWSKVSRMEQTGERSVRFTFKEQDRELAMLMGMRPILKKAQWEGQDFAQSGLTPPIGSGPYLVDQVDPGRTITFKRDPDYWGKDLPINRGLNNFDEIRYDYFGDANAMFEAFKAGEVNFWRELSAQKWDSEYDFPLLTQGEVVKSEIPNQRPSGIMGLVMNTRNPIFRDWRVRQAMIEAFNFQFINKTLNGGLDPRITSYFSNSTLAMHSGPAEGDVRELLEPHARKLLPGAMEGYSLPDGNDRPFDRQGLRRALKLLEQAGWTVQDGALKNSDGQGFDFEILLNQSGSAMRSASETQQIVDIYLESLKNLGITPRVTVLDSAQFVQRTNNYDFGMTWYERALSLSPGNEQLLYWGGDGVTLPGSRNWMGMKDPVAEDMIAKMLEARSPQDFNAAVRALDRVLMAGRYVIPVSFSPVSRLAHSTWLKYPDNTPLYGDWPGFMPEVWWQEAKK</sequence>
<dbReference type="PIRSF" id="PIRSF002741">
    <property type="entry name" value="MppA"/>
    <property type="match status" value="1"/>
</dbReference>
<evidence type="ECO:0000256" key="4">
    <source>
        <dbReference type="SAM" id="SignalP"/>
    </source>
</evidence>
<proteinExistence type="inferred from homology"/>
<comment type="subcellular location">
    <subcellularLocation>
        <location evidence="1">Periplasm</location>
    </subcellularLocation>
</comment>
<dbReference type="InterPro" id="IPR030678">
    <property type="entry name" value="Peptide/Ni-bd"/>
</dbReference>
<dbReference type="SUPFAM" id="SSF53850">
    <property type="entry name" value="Periplasmic binding protein-like II"/>
    <property type="match status" value="1"/>
</dbReference>
<dbReference type="PANTHER" id="PTHR30290">
    <property type="entry name" value="PERIPLASMIC BINDING COMPONENT OF ABC TRANSPORTER"/>
    <property type="match status" value="1"/>
</dbReference>
<evidence type="ECO:0000256" key="2">
    <source>
        <dbReference type="ARBA" id="ARBA00005695"/>
    </source>
</evidence>
<feature type="chain" id="PRO_5045447473" evidence="4">
    <location>
        <begin position="28"/>
        <end position="619"/>
    </location>
</feature>
<comment type="caution">
    <text evidence="6">The sequence shown here is derived from an EMBL/GenBank/DDBJ whole genome shotgun (WGS) entry which is preliminary data.</text>
</comment>
<evidence type="ECO:0000259" key="5">
    <source>
        <dbReference type="Pfam" id="PF00496"/>
    </source>
</evidence>
<keyword evidence="7" id="KW-1185">Reference proteome</keyword>
<dbReference type="EMBL" id="JAQBIE010000009">
    <property type="protein sequence ID" value="MDB6177598.1"/>
    <property type="molecule type" value="Genomic_DNA"/>
</dbReference>
<dbReference type="RefSeq" id="WP_271888711.1">
    <property type="nucleotide sequence ID" value="NZ_JAQBIE010000009.1"/>
</dbReference>
<feature type="signal peptide" evidence="4">
    <location>
        <begin position="1"/>
        <end position="27"/>
    </location>
</feature>
<evidence type="ECO:0000313" key="6">
    <source>
        <dbReference type="EMBL" id="MDB6177598.1"/>
    </source>
</evidence>
<accession>A0ABT4ZE20</accession>
<dbReference type="CDD" id="cd08497">
    <property type="entry name" value="MbnE-like"/>
    <property type="match status" value="1"/>
</dbReference>
<dbReference type="InterPro" id="IPR000914">
    <property type="entry name" value="SBP_5_dom"/>
</dbReference>
<dbReference type="Pfam" id="PF00496">
    <property type="entry name" value="SBP_bac_5"/>
    <property type="match status" value="1"/>
</dbReference>
<evidence type="ECO:0000256" key="1">
    <source>
        <dbReference type="ARBA" id="ARBA00004418"/>
    </source>
</evidence>
<protein>
    <submittedName>
        <fullName evidence="6">Extracellular solute-binding protein</fullName>
    </submittedName>
</protein>
<feature type="domain" description="Solute-binding protein family 5" evidence="5">
    <location>
        <begin position="112"/>
        <end position="524"/>
    </location>
</feature>
<organism evidence="6 7">
    <name type="scientific">Paracoccus onchidii</name>
    <dbReference type="NCBI Taxonomy" id="3017813"/>
    <lineage>
        <taxon>Bacteria</taxon>
        <taxon>Pseudomonadati</taxon>
        <taxon>Pseudomonadota</taxon>
        <taxon>Alphaproteobacteria</taxon>
        <taxon>Rhodobacterales</taxon>
        <taxon>Paracoccaceae</taxon>
        <taxon>Paracoccus</taxon>
    </lineage>
</organism>
<dbReference type="Gene3D" id="3.40.190.10">
    <property type="entry name" value="Periplasmic binding protein-like II"/>
    <property type="match status" value="1"/>
</dbReference>
<evidence type="ECO:0000256" key="3">
    <source>
        <dbReference type="ARBA" id="ARBA00022729"/>
    </source>
</evidence>
<reference evidence="6" key="1">
    <citation type="submission" date="2022-12" db="EMBL/GenBank/DDBJ databases">
        <title>Paracoccus onchidii sp. nov., isolated from a marine invertebrate from the South China Sea.</title>
        <authorList>
            <person name="Xu S."/>
            <person name="Liu Z."/>
            <person name="Xu Y."/>
        </authorList>
    </citation>
    <scope>NUCLEOTIDE SEQUENCE</scope>
    <source>
        <strain evidence="6">Z330</strain>
    </source>
</reference>
<name>A0ABT4ZE20_9RHOB</name>
<dbReference type="PANTHER" id="PTHR30290:SF64">
    <property type="entry name" value="ABC TRANSPORTER PERIPLASMIC BINDING PROTEIN"/>
    <property type="match status" value="1"/>
</dbReference>
<keyword evidence="3 4" id="KW-0732">Signal</keyword>
<dbReference type="Gene3D" id="3.10.105.10">
    <property type="entry name" value="Dipeptide-binding Protein, Domain 3"/>
    <property type="match status" value="1"/>
</dbReference>
<dbReference type="InterPro" id="IPR039424">
    <property type="entry name" value="SBP_5"/>
</dbReference>
<gene>
    <name evidence="6" type="ORF">PAF17_08730</name>
</gene>
<comment type="similarity">
    <text evidence="2">Belongs to the bacterial solute-binding protein 5 family.</text>
</comment>
<evidence type="ECO:0000313" key="7">
    <source>
        <dbReference type="Proteomes" id="UP001165641"/>
    </source>
</evidence>